<name>A0A317SEK0_9PEZI</name>
<proteinExistence type="predicted"/>
<dbReference type="Pfam" id="PF02037">
    <property type="entry name" value="SAP"/>
    <property type="match status" value="1"/>
</dbReference>
<dbReference type="STRING" id="42249.A0A317SEK0"/>
<evidence type="ECO:0000313" key="3">
    <source>
        <dbReference type="EMBL" id="PWW72959.1"/>
    </source>
</evidence>
<keyword evidence="4" id="KW-1185">Reference proteome</keyword>
<dbReference type="Proteomes" id="UP000246991">
    <property type="component" value="Unassembled WGS sequence"/>
</dbReference>
<gene>
    <name evidence="3" type="ORF">C7212DRAFT_286368</name>
</gene>
<feature type="domain" description="SAP" evidence="2">
    <location>
        <begin position="1"/>
        <end position="33"/>
    </location>
</feature>
<dbReference type="Gene3D" id="1.10.720.30">
    <property type="entry name" value="SAP domain"/>
    <property type="match status" value="1"/>
</dbReference>
<dbReference type="SMART" id="SM00513">
    <property type="entry name" value="SAP"/>
    <property type="match status" value="1"/>
</dbReference>
<feature type="coiled-coil region" evidence="1">
    <location>
        <begin position="115"/>
        <end position="142"/>
    </location>
</feature>
<comment type="caution">
    <text evidence="3">The sequence shown here is derived from an EMBL/GenBank/DDBJ whole genome shotgun (WGS) entry which is preliminary data.</text>
</comment>
<sequence length="283" mass="31913">MPTLEELRKKCKAVGLSAKGNKTQLAKRLTEAGGPCPPSSVESEEDPMCDAVLATKGNIGCEGEMTIDAKVTLGLALDNEELEVQVVRGTVYVGNRRGLDFAEVREYFRIIDAEITSLKQSKAALEQRSTALQEQYKQVRERFLGTFRRDILKNATKRDYDIIKAGNVTAHGGDVAVDALLYEGVHGRHDSRTFIELYGMTPSDAQKIQHKETIQILNTHAGVRADTQKNGSEEYYRRFQVFIERFEQSDHDMNYLEAVPPTDLTRAYWDLLNCERYEDSTIV</sequence>
<dbReference type="InterPro" id="IPR003034">
    <property type="entry name" value="SAP_dom"/>
</dbReference>
<evidence type="ECO:0000256" key="1">
    <source>
        <dbReference type="SAM" id="Coils"/>
    </source>
</evidence>
<reference evidence="3 4" key="1">
    <citation type="submission" date="2018-03" db="EMBL/GenBank/DDBJ databases">
        <title>Genomes of Pezizomycetes fungi and the evolution of truffles.</title>
        <authorList>
            <person name="Murat C."/>
            <person name="Payen T."/>
            <person name="Noel B."/>
            <person name="Kuo A."/>
            <person name="Martin F.M."/>
        </authorList>
    </citation>
    <scope>NUCLEOTIDE SEQUENCE [LARGE SCALE GENOMIC DNA]</scope>
    <source>
        <strain evidence="3">091103-1</strain>
    </source>
</reference>
<organism evidence="3 4">
    <name type="scientific">Tuber magnatum</name>
    <name type="common">white Piedmont truffle</name>
    <dbReference type="NCBI Taxonomy" id="42249"/>
    <lineage>
        <taxon>Eukaryota</taxon>
        <taxon>Fungi</taxon>
        <taxon>Dikarya</taxon>
        <taxon>Ascomycota</taxon>
        <taxon>Pezizomycotina</taxon>
        <taxon>Pezizomycetes</taxon>
        <taxon>Pezizales</taxon>
        <taxon>Tuberaceae</taxon>
        <taxon>Tuber</taxon>
    </lineage>
</organism>
<dbReference type="EMBL" id="PYWC01000091">
    <property type="protein sequence ID" value="PWW72959.1"/>
    <property type="molecule type" value="Genomic_DNA"/>
</dbReference>
<accession>A0A317SEK0</accession>
<protein>
    <recommendedName>
        <fullName evidence="2">SAP domain-containing protein</fullName>
    </recommendedName>
</protein>
<evidence type="ECO:0000259" key="2">
    <source>
        <dbReference type="PROSITE" id="PS50800"/>
    </source>
</evidence>
<dbReference type="PROSITE" id="PS50800">
    <property type="entry name" value="SAP"/>
    <property type="match status" value="1"/>
</dbReference>
<dbReference type="InterPro" id="IPR036361">
    <property type="entry name" value="SAP_dom_sf"/>
</dbReference>
<dbReference type="OrthoDB" id="5420280at2759"/>
<dbReference type="AlphaFoldDB" id="A0A317SEK0"/>
<evidence type="ECO:0000313" key="4">
    <source>
        <dbReference type="Proteomes" id="UP000246991"/>
    </source>
</evidence>
<keyword evidence="1" id="KW-0175">Coiled coil</keyword>